<evidence type="ECO:0000259" key="4">
    <source>
        <dbReference type="SMART" id="SM00736"/>
    </source>
</evidence>
<gene>
    <name evidence="5" type="primary">AXL2</name>
    <name evidence="5" type="ORF">AWJ20_994</name>
</gene>
<feature type="region of interest" description="Disordered" evidence="1">
    <location>
        <begin position="511"/>
        <end position="537"/>
    </location>
</feature>
<feature type="compositionally biased region" description="Polar residues" evidence="1">
    <location>
        <begin position="927"/>
        <end position="938"/>
    </location>
</feature>
<feature type="compositionally biased region" description="Low complexity" evidence="1">
    <location>
        <begin position="440"/>
        <end position="458"/>
    </location>
</feature>
<dbReference type="InterPro" id="IPR006644">
    <property type="entry name" value="Cadg"/>
</dbReference>
<feature type="compositionally biased region" description="Polar residues" evidence="1">
    <location>
        <begin position="811"/>
        <end position="830"/>
    </location>
</feature>
<dbReference type="InterPro" id="IPR015919">
    <property type="entry name" value="Cadherin-like_sf"/>
</dbReference>
<dbReference type="InterPro" id="IPR013783">
    <property type="entry name" value="Ig-like_fold"/>
</dbReference>
<feature type="region of interest" description="Disordered" evidence="1">
    <location>
        <begin position="714"/>
        <end position="944"/>
    </location>
</feature>
<evidence type="ECO:0000256" key="1">
    <source>
        <dbReference type="SAM" id="MobiDB-lite"/>
    </source>
</evidence>
<reference evidence="5 6" key="1">
    <citation type="submission" date="2016-02" db="EMBL/GenBank/DDBJ databases">
        <title>Complete genome sequence and transcriptome regulation of the pentose utilising yeast Sugiyamaella lignohabitans.</title>
        <authorList>
            <person name="Bellasio M."/>
            <person name="Peymann A."/>
            <person name="Valli M."/>
            <person name="Sipitzky M."/>
            <person name="Graf A."/>
            <person name="Sauer M."/>
            <person name="Marx H."/>
            <person name="Mattanovich D."/>
        </authorList>
    </citation>
    <scope>NUCLEOTIDE SEQUENCE [LARGE SCALE GENOMIC DNA]</scope>
    <source>
        <strain evidence="5 6">CBS 10342</strain>
    </source>
</reference>
<feature type="region of interest" description="Disordered" evidence="1">
    <location>
        <begin position="428"/>
        <end position="458"/>
    </location>
</feature>
<evidence type="ECO:0000256" key="2">
    <source>
        <dbReference type="SAM" id="Phobius"/>
    </source>
</evidence>
<feature type="domain" description="Dystroglycan-type cadherin-like" evidence="4">
    <location>
        <begin position="21"/>
        <end position="120"/>
    </location>
</feature>
<dbReference type="RefSeq" id="XP_018735203.1">
    <property type="nucleotide sequence ID" value="XM_018882967.1"/>
</dbReference>
<keyword evidence="3" id="KW-0732">Signal</keyword>
<dbReference type="GO" id="GO:0016011">
    <property type="term" value="C:dystroglycan complex"/>
    <property type="evidence" value="ECO:0007669"/>
    <property type="project" value="TreeGrafter"/>
</dbReference>
<dbReference type="Pfam" id="PF05345">
    <property type="entry name" value="He_PIG"/>
    <property type="match status" value="3"/>
</dbReference>
<feature type="chain" id="PRO_5007885097" evidence="3">
    <location>
        <begin position="19"/>
        <end position="944"/>
    </location>
</feature>
<accession>A0A167DBR4</accession>
<dbReference type="GeneID" id="30038087"/>
<feature type="domain" description="Dystroglycan-type cadherin-like" evidence="4">
    <location>
        <begin position="245"/>
        <end position="341"/>
    </location>
</feature>
<keyword evidence="2" id="KW-0472">Membrane</keyword>
<dbReference type="OrthoDB" id="41532at2759"/>
<feature type="transmembrane region" description="Helical" evidence="2">
    <location>
        <begin position="482"/>
        <end position="504"/>
    </location>
</feature>
<feature type="compositionally biased region" description="Acidic residues" evidence="1">
    <location>
        <begin position="835"/>
        <end position="845"/>
    </location>
</feature>
<feature type="signal peptide" evidence="3">
    <location>
        <begin position="1"/>
        <end position="18"/>
    </location>
</feature>
<feature type="compositionally biased region" description="Low complexity" evidence="1">
    <location>
        <begin position="898"/>
        <end position="907"/>
    </location>
</feature>
<dbReference type="EMBL" id="CP014501">
    <property type="protein sequence ID" value="ANB12726.1"/>
    <property type="molecule type" value="Genomic_DNA"/>
</dbReference>
<dbReference type="GO" id="GO:0043236">
    <property type="term" value="F:laminin binding"/>
    <property type="evidence" value="ECO:0007669"/>
    <property type="project" value="TreeGrafter"/>
</dbReference>
<evidence type="ECO:0000313" key="6">
    <source>
        <dbReference type="Proteomes" id="UP000189580"/>
    </source>
</evidence>
<feature type="domain" description="Dystroglycan-type cadherin-like" evidence="4">
    <location>
        <begin position="132"/>
        <end position="239"/>
    </location>
</feature>
<dbReference type="PANTHER" id="PTHR21559:SF21">
    <property type="entry name" value="DYSTROGLYCAN 1"/>
    <property type="match status" value="1"/>
</dbReference>
<dbReference type="GO" id="GO:0005509">
    <property type="term" value="F:calcium ion binding"/>
    <property type="evidence" value="ECO:0007669"/>
    <property type="project" value="InterPro"/>
</dbReference>
<feature type="domain" description="Dystroglycan-type cadherin-like" evidence="4">
    <location>
        <begin position="343"/>
        <end position="436"/>
    </location>
</feature>
<dbReference type="PANTHER" id="PTHR21559">
    <property type="entry name" value="DYSTROGLYCAN-RELATED"/>
    <property type="match status" value="1"/>
</dbReference>
<evidence type="ECO:0000256" key="3">
    <source>
        <dbReference type="SAM" id="SignalP"/>
    </source>
</evidence>
<keyword evidence="2" id="KW-0812">Transmembrane</keyword>
<evidence type="ECO:0000313" key="5">
    <source>
        <dbReference type="EMBL" id="ANB12726.1"/>
    </source>
</evidence>
<protein>
    <submittedName>
        <fullName evidence="5">Axl2p</fullName>
    </submittedName>
</protein>
<feature type="compositionally biased region" description="Low complexity" evidence="1">
    <location>
        <begin position="74"/>
        <end position="93"/>
    </location>
</feature>
<feature type="compositionally biased region" description="Acidic residues" evidence="1">
    <location>
        <begin position="605"/>
        <end position="614"/>
    </location>
</feature>
<dbReference type="SMART" id="SM00736">
    <property type="entry name" value="CADG"/>
    <property type="match status" value="4"/>
</dbReference>
<dbReference type="Proteomes" id="UP000189580">
    <property type="component" value="Chromosome a"/>
</dbReference>
<dbReference type="KEGG" id="slb:AWJ20_994"/>
<organism evidence="5 6">
    <name type="scientific">Sugiyamaella lignohabitans</name>
    <dbReference type="NCBI Taxonomy" id="796027"/>
    <lineage>
        <taxon>Eukaryota</taxon>
        <taxon>Fungi</taxon>
        <taxon>Dikarya</taxon>
        <taxon>Ascomycota</taxon>
        <taxon>Saccharomycotina</taxon>
        <taxon>Dipodascomycetes</taxon>
        <taxon>Dipodascales</taxon>
        <taxon>Trichomonascaceae</taxon>
        <taxon>Sugiyamaella</taxon>
    </lineage>
</organism>
<feature type="compositionally biased region" description="Basic and acidic residues" evidence="1">
    <location>
        <begin position="909"/>
        <end position="926"/>
    </location>
</feature>
<name>A0A167DBR4_9ASCO</name>
<feature type="region of interest" description="Disordered" evidence="1">
    <location>
        <begin position="553"/>
        <end position="690"/>
    </location>
</feature>
<dbReference type="SUPFAM" id="SSF49313">
    <property type="entry name" value="Cadherin-like"/>
    <property type="match status" value="4"/>
</dbReference>
<keyword evidence="2" id="KW-1133">Transmembrane helix</keyword>
<proteinExistence type="predicted"/>
<feature type="region of interest" description="Disordered" evidence="1">
    <location>
        <begin position="74"/>
        <end position="97"/>
    </location>
</feature>
<keyword evidence="6" id="KW-1185">Reference proteome</keyword>
<dbReference type="AlphaFoldDB" id="A0A167DBR4"/>
<feature type="compositionally biased region" description="Polar residues" evidence="1">
    <location>
        <begin position="747"/>
        <end position="773"/>
    </location>
</feature>
<feature type="compositionally biased region" description="Polar residues" evidence="1">
    <location>
        <begin position="617"/>
        <end position="628"/>
    </location>
</feature>
<dbReference type="Gene3D" id="2.60.40.10">
    <property type="entry name" value="Immunoglobulins"/>
    <property type="match status" value="4"/>
</dbReference>
<feature type="compositionally biased region" description="Basic and acidic residues" evidence="1">
    <location>
        <begin position="846"/>
        <end position="855"/>
    </location>
</feature>
<sequence>MSLSFLGLLALSSLAVSAAPNPSYPFNAQLPPVARYGQAYQYQIPSDTFVTPDGSLNYSASGLPSWLAFDDSTRTLSGTPPSSSSSQGDQMLSFTLTGTDASGSTNSTCQLQLSAASEPQLSNADVLDTVLTKSGPLADGSSVVVKPGQPFNIQFPQPLYQDSRQVISYNALTSSHSPLPIWMNFDASTLTFSGTAPSINSQIAPAEEFGVALILTDYSGFASAEIDFQLLIGAHQFAIDFVSQEVNTTVGKPFQYEIPLSNITLDGQGLTGLQNISSVSINSNSSNSWISLDSSNGTLSGTAPSDSAGKSYTISVTMNDLFDDSVTYELIVSVQGADGEQIFSSSSLNPVNATRGQFFKYDVSSFLLDKNATLSVTQDPKTSWLNFNSDNNTFTGMVPDSFNETTVTLKASNDKNLQKRASETASFTINGVDEKKPVHSSSTSASSTSTPTASATASSSTAASTTAASAAPHSGGVSNKTIAILCGVIIPVCVLLALLILFLCCRRRTRSNADGRSPSPKLQISDPILPESDIEKNPGDLVYPVKSITSGTTAGVHTPEMGKGGKLNETEIAPTGLRNITNNNEWEDSPQRASTFNFLRIDGGREDDDEEDIQDANHINNTSTSSGETHIGDRSFSNASAEHASQPFVGQALTLPGDDSVQQRPNSEVEGRPRNSWRQTNTSDKRWQEHQSLGSLATISTDELLTVRLVDRDSGISSSQRDSRPDSFMDPTKSRILTPHHSFMPSDGSSTILKPIGSHSSTLQGHSQSNSIAYSERDTEPAPPMPNLDSLQEEQVRSTSGASRRPYNPKDGTTSFYGLDSESMSTDYRTASSGDDYDEEEDEDEAHSSEGEVIRPYRNSQGELKWNQVPRDESSDFVSMASEDEYSDNNTEVLDGPSRYSASTARTSSRRDTGGKLVDFTKKGESNHNPPVNDNSLSGELAFL</sequence>